<sequence length="312" mass="32335">MTSRYSSFFTIAVLLASLQVASAQGMAMCQADMDYGWADNAQGQDPCMVAQYLFSSEPGPCSDSDEVAFPPLASTTGNTSFYPGPTSNTANACMCNTVIYSLACACGVCQGGTLESWDQWTSPCPTGQILLHQWPTAVPNDTEIPPWAYLPTSGGRWDSTGSKTNATAIAAAKSSSSSGTAEATRTSSTAASSQTGSTPSKKSSSDIGPIAGGVAGGVAAVVILGFLGVRFCRRPPRPAVNPQVSRVSSYSAEYSEISCTAPASQPFTRLYDPNDPSTFPRTPAPLGQNAENNGNSEAIVIGRGQYTGAPEV</sequence>
<evidence type="ECO:0000313" key="1">
    <source>
        <dbReference type="EMBL" id="KAH7906647.1"/>
    </source>
</evidence>
<dbReference type="Proteomes" id="UP000790377">
    <property type="component" value="Unassembled WGS sequence"/>
</dbReference>
<dbReference type="EMBL" id="MU267992">
    <property type="protein sequence ID" value="KAH7906647.1"/>
    <property type="molecule type" value="Genomic_DNA"/>
</dbReference>
<organism evidence="1 2">
    <name type="scientific">Hygrophoropsis aurantiaca</name>
    <dbReference type="NCBI Taxonomy" id="72124"/>
    <lineage>
        <taxon>Eukaryota</taxon>
        <taxon>Fungi</taxon>
        <taxon>Dikarya</taxon>
        <taxon>Basidiomycota</taxon>
        <taxon>Agaricomycotina</taxon>
        <taxon>Agaricomycetes</taxon>
        <taxon>Agaricomycetidae</taxon>
        <taxon>Boletales</taxon>
        <taxon>Coniophorineae</taxon>
        <taxon>Hygrophoropsidaceae</taxon>
        <taxon>Hygrophoropsis</taxon>
    </lineage>
</organism>
<reference evidence="1" key="1">
    <citation type="journal article" date="2021" name="New Phytol.">
        <title>Evolutionary innovations through gain and loss of genes in the ectomycorrhizal Boletales.</title>
        <authorList>
            <person name="Wu G."/>
            <person name="Miyauchi S."/>
            <person name="Morin E."/>
            <person name="Kuo A."/>
            <person name="Drula E."/>
            <person name="Varga T."/>
            <person name="Kohler A."/>
            <person name="Feng B."/>
            <person name="Cao Y."/>
            <person name="Lipzen A."/>
            <person name="Daum C."/>
            <person name="Hundley H."/>
            <person name="Pangilinan J."/>
            <person name="Johnson J."/>
            <person name="Barry K."/>
            <person name="LaButti K."/>
            <person name="Ng V."/>
            <person name="Ahrendt S."/>
            <person name="Min B."/>
            <person name="Choi I.G."/>
            <person name="Park H."/>
            <person name="Plett J.M."/>
            <person name="Magnuson J."/>
            <person name="Spatafora J.W."/>
            <person name="Nagy L.G."/>
            <person name="Henrissat B."/>
            <person name="Grigoriev I.V."/>
            <person name="Yang Z.L."/>
            <person name="Xu J."/>
            <person name="Martin F.M."/>
        </authorList>
    </citation>
    <scope>NUCLEOTIDE SEQUENCE</scope>
    <source>
        <strain evidence="1">ATCC 28755</strain>
    </source>
</reference>
<name>A0ACB8A1R7_9AGAM</name>
<gene>
    <name evidence="1" type="ORF">BJ138DRAFT_1162143</name>
</gene>
<comment type="caution">
    <text evidence="1">The sequence shown here is derived from an EMBL/GenBank/DDBJ whole genome shotgun (WGS) entry which is preliminary data.</text>
</comment>
<evidence type="ECO:0000313" key="2">
    <source>
        <dbReference type="Proteomes" id="UP000790377"/>
    </source>
</evidence>
<proteinExistence type="predicted"/>
<keyword evidence="2" id="KW-1185">Reference proteome</keyword>
<accession>A0ACB8A1R7</accession>
<protein>
    <submittedName>
        <fullName evidence="1">Uncharacterized protein</fullName>
    </submittedName>
</protein>